<protein>
    <submittedName>
        <fullName evidence="7">Macrolide export protein MacA</fullName>
    </submittedName>
</protein>
<proteinExistence type="inferred from homology"/>
<dbReference type="GO" id="GO:0015562">
    <property type="term" value="F:efflux transmembrane transporter activity"/>
    <property type="evidence" value="ECO:0007669"/>
    <property type="project" value="TreeGrafter"/>
</dbReference>
<dbReference type="InterPro" id="IPR058625">
    <property type="entry name" value="MdtA-like_BSH"/>
</dbReference>
<feature type="domain" description="CusB-like beta-barrel" evidence="6">
    <location>
        <begin position="270"/>
        <end position="340"/>
    </location>
</feature>
<accession>A0A418SJV7</accession>
<sequence length="421" mass="45248">MTDETPKEPAPLGSAKPEWALTRRDLRARDRAADSRAPGQIAPKRRRWLIALLLLLALVVAAGLWLRGQAPLAEGEPAVATTPEGGDRRLILQVTPDELIEVQPLRLRDTVKVTGSLAPQRQVHIAAEVSGRLEEVFFRAGDNVPEGAQLVQVDIETLRNQLEQQRATTEATRAQLTLAQNQLERTRSLVNRGLTASSELEIGQAGVDQLTASLAAQNKQVETAQSSLRHAEIAAPFAGMISERLVDPGAYVAPGAELMTLVDLSRMEYEAAVPVRYAPQMRAGQNVEVTVEGIGDAKVLGQIDRISPVAIAGTRMLPVYVVIDNADLRLRGGMFAAGELILEEKRDAIGLPFAAVHQDDSGSYVLRKAGDLIERADVGIARTWDGGRMVEIASGLAPGDVIVGAALEQLRPGAQVQIVGE</sequence>
<dbReference type="InterPro" id="IPR058792">
    <property type="entry name" value="Beta-barrel_RND_2"/>
</dbReference>
<dbReference type="GO" id="GO:1990281">
    <property type="term" value="C:efflux pump complex"/>
    <property type="evidence" value="ECO:0007669"/>
    <property type="project" value="TreeGrafter"/>
</dbReference>
<evidence type="ECO:0000256" key="2">
    <source>
        <dbReference type="SAM" id="Coils"/>
    </source>
</evidence>
<dbReference type="EMBL" id="CP060436">
    <property type="protein sequence ID" value="QPM88807.1"/>
    <property type="molecule type" value="Genomic_DNA"/>
</dbReference>
<comment type="similarity">
    <text evidence="1">Belongs to the membrane fusion protein (MFP) (TC 8.A.1) family.</text>
</comment>
<dbReference type="InterPro" id="IPR006143">
    <property type="entry name" value="RND_pump_MFP"/>
</dbReference>
<dbReference type="Proteomes" id="UP000283786">
    <property type="component" value="Chromosome"/>
</dbReference>
<dbReference type="RefSeq" id="WP_119838030.1">
    <property type="nucleotide sequence ID" value="NZ_CP060436.1"/>
</dbReference>
<dbReference type="Gene3D" id="2.40.420.20">
    <property type="match status" value="1"/>
</dbReference>
<keyword evidence="4" id="KW-0812">Transmembrane</keyword>
<feature type="domain" description="Multidrug resistance protein MdtA-like barrel-sandwich hybrid" evidence="5">
    <location>
        <begin position="121"/>
        <end position="262"/>
    </location>
</feature>
<dbReference type="OrthoDB" id="9806939at2"/>
<gene>
    <name evidence="7" type="primary">macA</name>
    <name evidence="7" type="ORF">PSAL_000090</name>
</gene>
<evidence type="ECO:0000313" key="8">
    <source>
        <dbReference type="Proteomes" id="UP000283786"/>
    </source>
</evidence>
<feature type="region of interest" description="Disordered" evidence="3">
    <location>
        <begin position="1"/>
        <end position="23"/>
    </location>
</feature>
<dbReference type="Gene3D" id="2.40.30.170">
    <property type="match status" value="1"/>
</dbReference>
<dbReference type="PANTHER" id="PTHR30469:SF15">
    <property type="entry name" value="HLYD FAMILY OF SECRETION PROTEINS"/>
    <property type="match status" value="1"/>
</dbReference>
<evidence type="ECO:0000259" key="6">
    <source>
        <dbReference type="Pfam" id="PF25954"/>
    </source>
</evidence>
<dbReference type="PANTHER" id="PTHR30469">
    <property type="entry name" value="MULTIDRUG RESISTANCE PROTEIN MDTA"/>
    <property type="match status" value="1"/>
</dbReference>
<keyword evidence="2" id="KW-0175">Coiled coil</keyword>
<keyword evidence="4" id="KW-1133">Transmembrane helix</keyword>
<feature type="transmembrane region" description="Helical" evidence="4">
    <location>
        <begin position="48"/>
        <end position="66"/>
    </location>
</feature>
<dbReference type="KEGG" id="palw:PSAL_000090"/>
<evidence type="ECO:0000256" key="1">
    <source>
        <dbReference type="ARBA" id="ARBA00009477"/>
    </source>
</evidence>
<evidence type="ECO:0000256" key="4">
    <source>
        <dbReference type="SAM" id="Phobius"/>
    </source>
</evidence>
<evidence type="ECO:0000259" key="5">
    <source>
        <dbReference type="Pfam" id="PF25917"/>
    </source>
</evidence>
<dbReference type="Pfam" id="PF25954">
    <property type="entry name" value="Beta-barrel_RND_2"/>
    <property type="match status" value="1"/>
</dbReference>
<dbReference type="SUPFAM" id="SSF111369">
    <property type="entry name" value="HlyD-like secretion proteins"/>
    <property type="match status" value="1"/>
</dbReference>
<keyword evidence="4" id="KW-0472">Membrane</keyword>
<dbReference type="Gene3D" id="1.10.287.470">
    <property type="entry name" value="Helix hairpin bin"/>
    <property type="match status" value="1"/>
</dbReference>
<dbReference type="Gene3D" id="2.40.50.100">
    <property type="match status" value="1"/>
</dbReference>
<name>A0A418SJV7_9RHOB</name>
<feature type="coiled-coil region" evidence="2">
    <location>
        <begin position="148"/>
        <end position="179"/>
    </location>
</feature>
<dbReference type="Pfam" id="PF25917">
    <property type="entry name" value="BSH_RND"/>
    <property type="match status" value="1"/>
</dbReference>
<dbReference type="NCBIfam" id="TIGR01730">
    <property type="entry name" value="RND_mfp"/>
    <property type="match status" value="1"/>
</dbReference>
<evidence type="ECO:0000256" key="3">
    <source>
        <dbReference type="SAM" id="MobiDB-lite"/>
    </source>
</evidence>
<dbReference type="AlphaFoldDB" id="A0A418SJV7"/>
<organism evidence="7 8">
    <name type="scientific">Pseudooceanicola algae</name>
    <dbReference type="NCBI Taxonomy" id="1537215"/>
    <lineage>
        <taxon>Bacteria</taxon>
        <taxon>Pseudomonadati</taxon>
        <taxon>Pseudomonadota</taxon>
        <taxon>Alphaproteobacteria</taxon>
        <taxon>Rhodobacterales</taxon>
        <taxon>Paracoccaceae</taxon>
        <taxon>Pseudooceanicola</taxon>
    </lineage>
</organism>
<evidence type="ECO:0000313" key="7">
    <source>
        <dbReference type="EMBL" id="QPM88807.1"/>
    </source>
</evidence>
<reference evidence="7 8" key="1">
    <citation type="submission" date="2020-08" db="EMBL/GenBank/DDBJ databases">
        <title>Genome sequence of Rhodobacteraceae bacterium Lw-13e.</title>
        <authorList>
            <person name="Poehlein A."/>
            <person name="Wolter L."/>
            <person name="Daniel R."/>
            <person name="Brinkhoff T."/>
        </authorList>
    </citation>
    <scope>NUCLEOTIDE SEQUENCE [LARGE SCALE GENOMIC DNA]</scope>
    <source>
        <strain evidence="7 8">Lw-13e</strain>
    </source>
</reference>
<keyword evidence="8" id="KW-1185">Reference proteome</keyword>